<evidence type="ECO:0000259" key="7">
    <source>
        <dbReference type="Pfam" id="PF00108"/>
    </source>
</evidence>
<keyword evidence="3 6" id="KW-0808">Transferase</keyword>
<dbReference type="CDD" id="cd00751">
    <property type="entry name" value="thiolase"/>
    <property type="match status" value="1"/>
</dbReference>
<comment type="caution">
    <text evidence="9">The sequence shown here is derived from an EMBL/GenBank/DDBJ whole genome shotgun (WGS) entry which is preliminary data.</text>
</comment>
<dbReference type="EMBL" id="BMNA01000001">
    <property type="protein sequence ID" value="GGL88258.1"/>
    <property type="molecule type" value="Genomic_DNA"/>
</dbReference>
<name>A0A917SNN9_9ACTN</name>
<feature type="domain" description="Thiolase C-terminal" evidence="8">
    <location>
        <begin position="266"/>
        <end position="389"/>
    </location>
</feature>
<evidence type="ECO:0000256" key="5">
    <source>
        <dbReference type="ARBA" id="ARBA00040529"/>
    </source>
</evidence>
<comment type="similarity">
    <text evidence="1 6">Belongs to the thiolase-like superfamily. Thiolase family.</text>
</comment>
<evidence type="ECO:0000256" key="3">
    <source>
        <dbReference type="ARBA" id="ARBA00022679"/>
    </source>
</evidence>
<dbReference type="Pfam" id="PF00108">
    <property type="entry name" value="Thiolase_N"/>
    <property type="match status" value="1"/>
</dbReference>
<dbReference type="PANTHER" id="PTHR18919">
    <property type="entry name" value="ACETYL-COA C-ACYLTRANSFERASE"/>
    <property type="match status" value="1"/>
</dbReference>
<sequence>MTAAGPGGDPWIVRARRTPIGTAGHALAGCSTTDLAAPLLADAAAALDGRIVDEVVLGNCTGPGGNVARVAALAAGLPPGTPAVTVDRQCGSGLEAVLQAAALIRAGDADVVLAGGVEAASTAPWRHWPGAPGGPPGERYTRAPFAPPGHPDPDMGAAADDLARRRGYSRDRLDRYAEMSHARAAAAQRGGVFAAEVVPVAGIARDDRPRTGLTLSRLARLPPAFTPDGTSTAGNSCGVSDGAALLTVVDGHRPPEQLPGEPRPLRVVSAAAVGGDPALPGAALAPAVRAALAHPRARARGLTTASLGAVEITEAFAAVAVAALDDLDLDPELVCRDGGAIGLGHPWGASGALLLVRLAHRMSGPAGARWGLAACAVGGGQGLAMVVERVDG</sequence>
<gene>
    <name evidence="9" type="ORF">GCM10011594_04850</name>
</gene>
<evidence type="ECO:0000256" key="6">
    <source>
        <dbReference type="RuleBase" id="RU003557"/>
    </source>
</evidence>
<evidence type="ECO:0000256" key="4">
    <source>
        <dbReference type="ARBA" id="ARBA00023315"/>
    </source>
</evidence>
<dbReference type="GO" id="GO:0003985">
    <property type="term" value="F:acetyl-CoA C-acetyltransferase activity"/>
    <property type="evidence" value="ECO:0007669"/>
    <property type="project" value="UniProtKB-EC"/>
</dbReference>
<dbReference type="RefSeq" id="WP_188939868.1">
    <property type="nucleotide sequence ID" value="NZ_BMNA01000001.1"/>
</dbReference>
<dbReference type="InterPro" id="IPR016039">
    <property type="entry name" value="Thiolase-like"/>
</dbReference>
<dbReference type="InterPro" id="IPR002155">
    <property type="entry name" value="Thiolase"/>
</dbReference>
<proteinExistence type="inferred from homology"/>
<dbReference type="NCBIfam" id="TIGR01930">
    <property type="entry name" value="AcCoA-C-Actrans"/>
    <property type="match status" value="1"/>
</dbReference>
<evidence type="ECO:0000313" key="10">
    <source>
        <dbReference type="Proteomes" id="UP000655208"/>
    </source>
</evidence>
<dbReference type="Pfam" id="PF02803">
    <property type="entry name" value="Thiolase_C"/>
    <property type="match status" value="1"/>
</dbReference>
<evidence type="ECO:0000313" key="9">
    <source>
        <dbReference type="EMBL" id="GGL88258.1"/>
    </source>
</evidence>
<dbReference type="AlphaFoldDB" id="A0A917SNN9"/>
<dbReference type="Gene3D" id="3.40.47.10">
    <property type="match status" value="1"/>
</dbReference>
<organism evidence="9 10">
    <name type="scientific">Nakamurella endophytica</name>
    <dbReference type="NCBI Taxonomy" id="1748367"/>
    <lineage>
        <taxon>Bacteria</taxon>
        <taxon>Bacillati</taxon>
        <taxon>Actinomycetota</taxon>
        <taxon>Actinomycetes</taxon>
        <taxon>Nakamurellales</taxon>
        <taxon>Nakamurellaceae</taxon>
        <taxon>Nakamurella</taxon>
    </lineage>
</organism>
<dbReference type="EC" id="2.3.1.9" evidence="2"/>
<evidence type="ECO:0000259" key="8">
    <source>
        <dbReference type="Pfam" id="PF02803"/>
    </source>
</evidence>
<dbReference type="Proteomes" id="UP000655208">
    <property type="component" value="Unassembled WGS sequence"/>
</dbReference>
<reference evidence="9" key="1">
    <citation type="journal article" date="2014" name="Int. J. Syst. Evol. Microbiol.">
        <title>Complete genome sequence of Corynebacterium casei LMG S-19264T (=DSM 44701T), isolated from a smear-ripened cheese.</title>
        <authorList>
            <consortium name="US DOE Joint Genome Institute (JGI-PGF)"/>
            <person name="Walter F."/>
            <person name="Albersmeier A."/>
            <person name="Kalinowski J."/>
            <person name="Ruckert C."/>
        </authorList>
    </citation>
    <scope>NUCLEOTIDE SEQUENCE</scope>
    <source>
        <strain evidence="9">CGMCC 4.7308</strain>
    </source>
</reference>
<accession>A0A917SNN9</accession>
<keyword evidence="10" id="KW-1185">Reference proteome</keyword>
<dbReference type="SUPFAM" id="SSF53901">
    <property type="entry name" value="Thiolase-like"/>
    <property type="match status" value="2"/>
</dbReference>
<reference evidence="9" key="2">
    <citation type="submission" date="2020-09" db="EMBL/GenBank/DDBJ databases">
        <authorList>
            <person name="Sun Q."/>
            <person name="Zhou Y."/>
        </authorList>
    </citation>
    <scope>NUCLEOTIDE SEQUENCE</scope>
    <source>
        <strain evidence="9">CGMCC 4.7308</strain>
    </source>
</reference>
<feature type="domain" description="Thiolase N-terminal" evidence="7">
    <location>
        <begin position="12"/>
        <end position="249"/>
    </location>
</feature>
<dbReference type="InterPro" id="IPR020616">
    <property type="entry name" value="Thiolase_N"/>
</dbReference>
<protein>
    <recommendedName>
        <fullName evidence="5">Probable acetyl-CoA acetyltransferase</fullName>
        <ecNumber evidence="2">2.3.1.9</ecNumber>
    </recommendedName>
</protein>
<dbReference type="PIRSF" id="PIRSF000429">
    <property type="entry name" value="Ac-CoA_Ac_transf"/>
    <property type="match status" value="1"/>
</dbReference>
<evidence type="ECO:0000256" key="2">
    <source>
        <dbReference type="ARBA" id="ARBA00012705"/>
    </source>
</evidence>
<evidence type="ECO:0000256" key="1">
    <source>
        <dbReference type="ARBA" id="ARBA00010982"/>
    </source>
</evidence>
<dbReference type="PANTHER" id="PTHR18919:SF107">
    <property type="entry name" value="ACETYL-COA ACETYLTRANSFERASE, CYTOSOLIC"/>
    <property type="match status" value="1"/>
</dbReference>
<keyword evidence="4 6" id="KW-0012">Acyltransferase</keyword>
<dbReference type="InterPro" id="IPR020617">
    <property type="entry name" value="Thiolase_C"/>
</dbReference>